<dbReference type="InterPro" id="IPR045540">
    <property type="entry name" value="YegS/DAGK_C"/>
</dbReference>
<comment type="caution">
    <text evidence="10">The sequence shown here is derived from an EMBL/GenBank/DDBJ whole genome shotgun (WGS) entry which is preliminary data.</text>
</comment>
<dbReference type="Pfam" id="PF00781">
    <property type="entry name" value="DAGK_cat"/>
    <property type="match status" value="1"/>
</dbReference>
<dbReference type="PROSITE" id="PS50146">
    <property type="entry name" value="DAGK"/>
    <property type="match status" value="1"/>
</dbReference>
<evidence type="ECO:0000256" key="2">
    <source>
        <dbReference type="ARBA" id="ARBA00005983"/>
    </source>
</evidence>
<reference evidence="10" key="2">
    <citation type="submission" date="2021-04" db="EMBL/GenBank/DDBJ databases">
        <authorList>
            <person name="Gilroy R."/>
        </authorList>
    </citation>
    <scope>NUCLEOTIDE SEQUENCE</scope>
    <source>
        <strain evidence="10">ChiHjej9B8-13557</strain>
    </source>
</reference>
<accession>A0A9D2MEX2</accession>
<dbReference type="Proteomes" id="UP000824211">
    <property type="component" value="Unassembled WGS sequence"/>
</dbReference>
<dbReference type="PANTHER" id="PTHR12358">
    <property type="entry name" value="SPHINGOSINE KINASE"/>
    <property type="match status" value="1"/>
</dbReference>
<dbReference type="SUPFAM" id="SSF111331">
    <property type="entry name" value="NAD kinase/diacylglycerol kinase-like"/>
    <property type="match status" value="1"/>
</dbReference>
<dbReference type="GO" id="GO:0004143">
    <property type="term" value="F:ATP-dependent diacylglycerol kinase activity"/>
    <property type="evidence" value="ECO:0007669"/>
    <property type="project" value="TreeGrafter"/>
</dbReference>
<dbReference type="GO" id="GO:0008654">
    <property type="term" value="P:phospholipid biosynthetic process"/>
    <property type="evidence" value="ECO:0007669"/>
    <property type="project" value="UniProtKB-KW"/>
</dbReference>
<evidence type="ECO:0000313" key="10">
    <source>
        <dbReference type="EMBL" id="HJB59560.1"/>
    </source>
</evidence>
<dbReference type="InterPro" id="IPR016064">
    <property type="entry name" value="NAD/diacylglycerol_kinase_sf"/>
</dbReference>
<evidence type="ECO:0000256" key="1">
    <source>
        <dbReference type="ARBA" id="ARBA00001946"/>
    </source>
</evidence>
<dbReference type="GO" id="GO:0005524">
    <property type="term" value="F:ATP binding"/>
    <property type="evidence" value="ECO:0007669"/>
    <property type="project" value="UniProtKB-KW"/>
</dbReference>
<comment type="cofactor">
    <cofactor evidence="1">
        <name>Mg(2+)</name>
        <dbReference type="ChEBI" id="CHEBI:18420"/>
    </cofactor>
</comment>
<dbReference type="EMBL" id="DWXX01000142">
    <property type="protein sequence ID" value="HJB59560.1"/>
    <property type="molecule type" value="Genomic_DNA"/>
</dbReference>
<dbReference type="Gene3D" id="2.60.200.40">
    <property type="match status" value="1"/>
</dbReference>
<dbReference type="InterPro" id="IPR001206">
    <property type="entry name" value="Diacylglycerol_kinase_cat_dom"/>
</dbReference>
<dbReference type="GO" id="GO:0005886">
    <property type="term" value="C:plasma membrane"/>
    <property type="evidence" value="ECO:0007669"/>
    <property type="project" value="TreeGrafter"/>
</dbReference>
<keyword evidence="7" id="KW-0443">Lipid metabolism</keyword>
<evidence type="ECO:0000259" key="9">
    <source>
        <dbReference type="PROSITE" id="PS50146"/>
    </source>
</evidence>
<name>A0A9D2MEX2_9FIRM</name>
<dbReference type="InterPro" id="IPR017438">
    <property type="entry name" value="ATP-NAD_kinase_N"/>
</dbReference>
<keyword evidence="7" id="KW-0444">Lipid biosynthesis</keyword>
<evidence type="ECO:0000256" key="3">
    <source>
        <dbReference type="ARBA" id="ARBA00022679"/>
    </source>
</evidence>
<organism evidence="10 11">
    <name type="scientific">Candidatus Faecalibacterium faecipullorum</name>
    <dbReference type="NCBI Taxonomy" id="2838578"/>
    <lineage>
        <taxon>Bacteria</taxon>
        <taxon>Bacillati</taxon>
        <taxon>Bacillota</taxon>
        <taxon>Clostridia</taxon>
        <taxon>Eubacteriales</taxon>
        <taxon>Oscillospiraceae</taxon>
        <taxon>Faecalibacterium</taxon>
    </lineage>
</organism>
<sequence>MRYLFLLNPAAGRRDCTGRLRLELRAALRQAGIPPSMYQIVRTAYKGHAEQLAGAAARAAARHGEKIWIWAAGGDGTFNEALRGACPYPNAAVGCIPVGSGNDFLRTFGTKAEFLDLAGQLAGGVVPIDLMDTTIGLSAAVCAAGLDAQVAAGAARFRRNPLFHGEAAYLLSAARELCRPMGRRVCFEVDDERFEADILMCAACNTRDYGGGFRAGAAAWPDDGWIDLVIVRRAPRRTVLRLLNCYRQGRHFAGEALAMATEPWFIYRRAKRVTVEPADGRGPLAVTADGECAPVERLEIGLRPLAGRVILPAAALERWRAPAAMAE</sequence>
<dbReference type="InterPro" id="IPR050187">
    <property type="entry name" value="Lipid_Phosphate_FormReg"/>
</dbReference>
<keyword evidence="8" id="KW-1208">Phospholipid metabolism</keyword>
<dbReference type="SMART" id="SM00046">
    <property type="entry name" value="DAGKc"/>
    <property type="match status" value="1"/>
</dbReference>
<reference evidence="10" key="1">
    <citation type="journal article" date="2021" name="PeerJ">
        <title>Extensive microbial diversity within the chicken gut microbiome revealed by metagenomics and culture.</title>
        <authorList>
            <person name="Gilroy R."/>
            <person name="Ravi A."/>
            <person name="Getino M."/>
            <person name="Pursley I."/>
            <person name="Horton D.L."/>
            <person name="Alikhan N.F."/>
            <person name="Baker D."/>
            <person name="Gharbi K."/>
            <person name="Hall N."/>
            <person name="Watson M."/>
            <person name="Adriaenssens E.M."/>
            <person name="Foster-Nyarko E."/>
            <person name="Jarju S."/>
            <person name="Secka A."/>
            <person name="Antonio M."/>
            <person name="Oren A."/>
            <person name="Chaudhuri R.R."/>
            <person name="La Ragione R."/>
            <person name="Hildebrand F."/>
            <person name="Pallen M.J."/>
        </authorList>
    </citation>
    <scope>NUCLEOTIDE SEQUENCE</scope>
    <source>
        <strain evidence="10">ChiHjej9B8-13557</strain>
    </source>
</reference>
<evidence type="ECO:0000256" key="8">
    <source>
        <dbReference type="ARBA" id="ARBA00023264"/>
    </source>
</evidence>
<dbReference type="Pfam" id="PF19279">
    <property type="entry name" value="YegS_C"/>
    <property type="match status" value="1"/>
</dbReference>
<keyword evidence="4" id="KW-0547">Nucleotide-binding</keyword>
<keyword evidence="5" id="KW-0418">Kinase</keyword>
<evidence type="ECO:0000256" key="5">
    <source>
        <dbReference type="ARBA" id="ARBA00022777"/>
    </source>
</evidence>
<keyword evidence="7" id="KW-0594">Phospholipid biosynthesis</keyword>
<comment type="similarity">
    <text evidence="2">Belongs to the diacylglycerol/lipid kinase family.</text>
</comment>
<keyword evidence="6" id="KW-0067">ATP-binding</keyword>
<dbReference type="PANTHER" id="PTHR12358:SF106">
    <property type="entry name" value="LIPID KINASE YEGS"/>
    <property type="match status" value="1"/>
</dbReference>
<evidence type="ECO:0000256" key="4">
    <source>
        <dbReference type="ARBA" id="ARBA00022741"/>
    </source>
</evidence>
<evidence type="ECO:0000313" key="11">
    <source>
        <dbReference type="Proteomes" id="UP000824211"/>
    </source>
</evidence>
<feature type="domain" description="DAGKc" evidence="9">
    <location>
        <begin position="1"/>
        <end position="137"/>
    </location>
</feature>
<protein>
    <submittedName>
        <fullName evidence="10">Protein BmrU</fullName>
    </submittedName>
</protein>
<keyword evidence="3" id="KW-0808">Transferase</keyword>
<proteinExistence type="inferred from homology"/>
<gene>
    <name evidence="10" type="ORF">H9771_07910</name>
</gene>
<dbReference type="AlphaFoldDB" id="A0A9D2MEX2"/>
<evidence type="ECO:0000256" key="6">
    <source>
        <dbReference type="ARBA" id="ARBA00022840"/>
    </source>
</evidence>
<dbReference type="Gene3D" id="3.40.50.10330">
    <property type="entry name" value="Probable inorganic polyphosphate/atp-NAD kinase, domain 1"/>
    <property type="match status" value="1"/>
</dbReference>
<evidence type="ECO:0000256" key="7">
    <source>
        <dbReference type="ARBA" id="ARBA00023209"/>
    </source>
</evidence>